<evidence type="ECO:0000313" key="2">
    <source>
        <dbReference type="EMBL" id="TVU83310.1"/>
    </source>
</evidence>
<comment type="caution">
    <text evidence="2">The sequence shown here is derived from an EMBL/GenBank/DDBJ whole genome shotgun (WGS) entry which is preliminary data.</text>
</comment>
<feature type="compositionally biased region" description="Acidic residues" evidence="1">
    <location>
        <begin position="229"/>
        <end position="241"/>
    </location>
</feature>
<dbReference type="RefSeq" id="WP_158381663.1">
    <property type="nucleotide sequence ID" value="NZ_VMTX01000009.1"/>
</dbReference>
<accession>A0A558IPP7</accession>
<dbReference type="AlphaFoldDB" id="A0A558IPP7"/>
<protein>
    <submittedName>
        <fullName evidence="2">Uncharacterized protein</fullName>
    </submittedName>
</protein>
<evidence type="ECO:0000313" key="3">
    <source>
        <dbReference type="Proteomes" id="UP000320648"/>
    </source>
</evidence>
<gene>
    <name evidence="2" type="ORF">FQN05_07430</name>
</gene>
<evidence type="ECO:0000256" key="1">
    <source>
        <dbReference type="SAM" id="MobiDB-lite"/>
    </source>
</evidence>
<dbReference type="EMBL" id="VMTX01000009">
    <property type="protein sequence ID" value="TVU83310.1"/>
    <property type="molecule type" value="Genomic_DNA"/>
</dbReference>
<proteinExistence type="predicted"/>
<feature type="region of interest" description="Disordered" evidence="1">
    <location>
        <begin position="214"/>
        <end position="256"/>
    </location>
</feature>
<sequence>MMETSKIIVDAQPFARALAAAIAVAPGKEPLDVIQFRVVGDTLVVAARSHTEAVAVEVPTYYRDVDYERDGYFEITRAEARALAAMKMKKDDPEDELRLGLLVHEQWIHRTDESGLGLGIRAVKVRRCGSPYESALGDVPHSLVEALDKPVTEDRPKMDGRQWTLLGRVAKALDCHLVLWANSQPDSQNVRTVIQGDGVAMMVLCADIEATEQDAPEATTPALEISLDSIDDGGDDSDEDDVGPKTVAANPPKGLA</sequence>
<name>A0A558IPP7_9CORY</name>
<dbReference type="Proteomes" id="UP000320648">
    <property type="component" value="Unassembled WGS sequence"/>
</dbReference>
<organism evidence="2 3">
    <name type="scientific">Corynebacterium aurimucosum</name>
    <dbReference type="NCBI Taxonomy" id="169292"/>
    <lineage>
        <taxon>Bacteria</taxon>
        <taxon>Bacillati</taxon>
        <taxon>Actinomycetota</taxon>
        <taxon>Actinomycetes</taxon>
        <taxon>Mycobacteriales</taxon>
        <taxon>Corynebacteriaceae</taxon>
        <taxon>Corynebacterium</taxon>
    </lineage>
</organism>
<reference evidence="2 3" key="1">
    <citation type="submission" date="2019-07" db="EMBL/GenBank/DDBJ databases">
        <title>Draft genome of C. aurimucosum strain 15-4290.</title>
        <authorList>
            <person name="Pacheco L.G.C."/>
            <person name="Aguiar E.R.G.R."/>
            <person name="Navas J."/>
            <person name="Santos C.S."/>
            <person name="Rocha D.J.P.G."/>
        </authorList>
    </citation>
    <scope>NUCLEOTIDE SEQUENCE [LARGE SCALE GENOMIC DNA]</scope>
    <source>
        <strain evidence="2 3">15-4290</strain>
    </source>
</reference>